<evidence type="ECO:0000256" key="2">
    <source>
        <dbReference type="ARBA" id="ARBA00000909"/>
    </source>
</evidence>
<feature type="binding site" evidence="18">
    <location>
        <begin position="125"/>
        <end position="131"/>
    </location>
    <ligand>
        <name>(6S)-NADPHX</name>
        <dbReference type="ChEBI" id="CHEBI:64076"/>
    </ligand>
</feature>
<evidence type="ECO:0000259" key="21">
    <source>
        <dbReference type="PROSITE" id="PS51385"/>
    </source>
</evidence>
<feature type="domain" description="YjeF N-terminal" evidence="21">
    <location>
        <begin position="9"/>
        <end position="211"/>
    </location>
</feature>
<dbReference type="PANTHER" id="PTHR12592:SF0">
    <property type="entry name" value="ATP-DEPENDENT (S)-NAD(P)H-HYDRATE DEHYDRATASE"/>
    <property type="match status" value="1"/>
</dbReference>
<keyword evidence="12 17" id="KW-0456">Lyase</keyword>
<dbReference type="InterPro" id="IPR000631">
    <property type="entry name" value="CARKD"/>
</dbReference>
<evidence type="ECO:0000256" key="13">
    <source>
        <dbReference type="ARBA" id="ARBA00023268"/>
    </source>
</evidence>
<evidence type="ECO:0000256" key="8">
    <source>
        <dbReference type="ARBA" id="ARBA00022857"/>
    </source>
</evidence>
<evidence type="ECO:0000256" key="9">
    <source>
        <dbReference type="ARBA" id="ARBA00022958"/>
    </source>
</evidence>
<gene>
    <name evidence="18" type="primary">nnrE</name>
    <name evidence="17" type="synonym">nnrD</name>
    <name evidence="22" type="ORF">EPH95_13795</name>
</gene>
<feature type="domain" description="YjeF C-terminal" evidence="20">
    <location>
        <begin position="222"/>
        <end position="494"/>
    </location>
</feature>
<dbReference type="GO" id="GO:0052855">
    <property type="term" value="F:ADP-dependent NAD(P)H-hydrate dehydratase activity"/>
    <property type="evidence" value="ECO:0007669"/>
    <property type="project" value="UniProtKB-UniRule"/>
</dbReference>
<dbReference type="HAMAP" id="MF_01965">
    <property type="entry name" value="NADHX_dehydratase"/>
    <property type="match status" value="1"/>
</dbReference>
<keyword evidence="13" id="KW-0511">Multifunctional enzyme</keyword>
<evidence type="ECO:0000256" key="17">
    <source>
        <dbReference type="HAMAP-Rule" id="MF_01965"/>
    </source>
</evidence>
<comment type="catalytic activity">
    <reaction evidence="2 18 19">
        <text>(6R)-NADPHX = (6S)-NADPHX</text>
        <dbReference type="Rhea" id="RHEA:32227"/>
        <dbReference type="ChEBI" id="CHEBI:64076"/>
        <dbReference type="ChEBI" id="CHEBI:64077"/>
        <dbReference type="EC" id="5.1.99.6"/>
    </reaction>
</comment>
<organism evidence="22 23">
    <name type="scientific">Salicibibacter halophilus</name>
    <dbReference type="NCBI Taxonomy" id="2502791"/>
    <lineage>
        <taxon>Bacteria</taxon>
        <taxon>Bacillati</taxon>
        <taxon>Bacillota</taxon>
        <taxon>Bacilli</taxon>
        <taxon>Bacillales</taxon>
        <taxon>Bacillaceae</taxon>
        <taxon>Salicibibacter</taxon>
    </lineage>
</organism>
<name>A0A514LJU5_9BACI</name>
<dbReference type="InterPro" id="IPR004443">
    <property type="entry name" value="YjeF_N_dom"/>
</dbReference>
<keyword evidence="9 18" id="KW-0630">Potassium</keyword>
<comment type="cofactor">
    <cofactor evidence="18 19">
        <name>K(+)</name>
        <dbReference type="ChEBI" id="CHEBI:29103"/>
    </cofactor>
    <text evidence="18 19">Binds 1 potassium ion per subunit.</text>
</comment>
<dbReference type="NCBIfam" id="TIGR00196">
    <property type="entry name" value="yjeF_cterm"/>
    <property type="match status" value="1"/>
</dbReference>
<dbReference type="Gene3D" id="3.40.1190.20">
    <property type="match status" value="1"/>
</dbReference>
<evidence type="ECO:0000256" key="10">
    <source>
        <dbReference type="ARBA" id="ARBA00023027"/>
    </source>
</evidence>
<protein>
    <recommendedName>
        <fullName evidence="19">Bifunctional NAD(P)H-hydrate repair enzyme</fullName>
    </recommendedName>
    <alternativeName>
        <fullName evidence="19">Nicotinamide nucleotide repair protein</fullName>
    </alternativeName>
    <domain>
        <recommendedName>
            <fullName evidence="19">ADP-dependent (S)-NAD(P)H-hydrate dehydratase</fullName>
            <ecNumber evidence="19">4.2.1.136</ecNumber>
        </recommendedName>
        <alternativeName>
            <fullName evidence="19">ADP-dependent NAD(P)HX dehydratase</fullName>
        </alternativeName>
    </domain>
    <domain>
        <recommendedName>
            <fullName evidence="19">NAD(P)H-hydrate epimerase</fullName>
            <ecNumber evidence="19">5.1.99.6</ecNumber>
        </recommendedName>
    </domain>
</protein>
<dbReference type="SUPFAM" id="SSF64153">
    <property type="entry name" value="YjeF N-terminal domain-like"/>
    <property type="match status" value="1"/>
</dbReference>
<dbReference type="PIRSF" id="PIRSF017184">
    <property type="entry name" value="Nnr"/>
    <property type="match status" value="1"/>
</dbReference>
<dbReference type="InterPro" id="IPR036652">
    <property type="entry name" value="YjeF_N_dom_sf"/>
</dbReference>
<keyword evidence="6 17" id="KW-0547">Nucleotide-binding</keyword>
<keyword evidence="10 17" id="KW-0520">NAD</keyword>
<feature type="binding site" evidence="17">
    <location>
        <position position="316"/>
    </location>
    <ligand>
        <name>(6S)-NADPHX</name>
        <dbReference type="ChEBI" id="CHEBI:64076"/>
    </ligand>
</feature>
<evidence type="ECO:0000256" key="19">
    <source>
        <dbReference type="PIRNR" id="PIRNR017184"/>
    </source>
</evidence>
<evidence type="ECO:0000256" key="15">
    <source>
        <dbReference type="ARBA" id="ARBA00048238"/>
    </source>
</evidence>
<proteinExistence type="inferred from homology"/>
<comment type="similarity">
    <text evidence="18">Belongs to the NnrE/AIBP family.</text>
</comment>
<feature type="binding site" evidence="17">
    <location>
        <position position="434"/>
    </location>
    <ligand>
        <name>(6S)-NADPHX</name>
        <dbReference type="ChEBI" id="CHEBI:64076"/>
    </ligand>
</feature>
<comment type="similarity">
    <text evidence="3 19">In the N-terminal section; belongs to the NnrE/AIBP family.</text>
</comment>
<dbReference type="PROSITE" id="PS01050">
    <property type="entry name" value="YJEF_C_2"/>
    <property type="match status" value="1"/>
</dbReference>
<dbReference type="OrthoDB" id="9806925at2"/>
<dbReference type="KEGG" id="sale:EPH95_13795"/>
<dbReference type="InterPro" id="IPR030677">
    <property type="entry name" value="Nnr"/>
</dbReference>
<dbReference type="SUPFAM" id="SSF53613">
    <property type="entry name" value="Ribokinase-like"/>
    <property type="match status" value="1"/>
</dbReference>
<evidence type="ECO:0000256" key="5">
    <source>
        <dbReference type="ARBA" id="ARBA00022723"/>
    </source>
</evidence>
<dbReference type="GO" id="GO:0052856">
    <property type="term" value="F:NAD(P)HX epimerase activity"/>
    <property type="evidence" value="ECO:0007669"/>
    <property type="project" value="UniProtKB-UniRule"/>
</dbReference>
<feature type="binding site" evidence="18">
    <location>
        <position position="136"/>
    </location>
    <ligand>
        <name>(6S)-NADPHX</name>
        <dbReference type="ChEBI" id="CHEBI:64076"/>
    </ligand>
</feature>
<keyword evidence="23" id="KW-1185">Reference proteome</keyword>
<keyword evidence="11 18" id="KW-0413">Isomerase</keyword>
<dbReference type="InterPro" id="IPR017953">
    <property type="entry name" value="Carbohydrate_kinase_pred_CS"/>
</dbReference>
<dbReference type="EC" id="4.2.1.136" evidence="19"/>
<dbReference type="EMBL" id="CP035485">
    <property type="protein sequence ID" value="QDI92127.1"/>
    <property type="molecule type" value="Genomic_DNA"/>
</dbReference>
<dbReference type="AlphaFoldDB" id="A0A514LJU5"/>
<dbReference type="CDD" id="cd01171">
    <property type="entry name" value="YXKO-related"/>
    <property type="match status" value="1"/>
</dbReference>
<feature type="binding site" evidence="18">
    <location>
        <position position="157"/>
    </location>
    <ligand>
        <name>K(+)</name>
        <dbReference type="ChEBI" id="CHEBI:29103"/>
    </ligand>
</feature>
<sequence length="498" mass="53526">MRVVTGEEMGSVDRFAIEQLGMPGVMLMENAGRAVSERLLAHYGDDERFLVLIGTGNNGGDGFVIARALKDMDRSVDVCLIPPEEKLKGDAKRHKELYEKAGYTWATFDPVFFHKTDVIIDALLGTGISGAIREPYRGVIQAINEAERPVVAVDLPSGVPGDDSPVPEGAALAERTITLQQPKLSYYTYPGRHYYGETEVVSIGIPPIAIANTIPTKRNVWKRADVANHWQSRAADSHKGSHGKVGIIAGSETMPGAAALTAGAAVNAGAGLTTVNTPRSVMPTVAAHVPEATYFPRDETIESFYENKDGIAIGPGIGFDAKGRERLKTLIDHFEGPLIVDADGLHVLDEMLENVREREHPLIITPHPGEMAALIDASPGEVNRRRFDVAETFAREHGVYVVLKGPCTLVATPSGETWINDTGNAGLAKGGSGDVLTGMILAFVARYENVQPAVSTAVYLHGYSADHLLERGTPMETMTASNIVKALPDVFRRNGTSA</sequence>
<evidence type="ECO:0000256" key="7">
    <source>
        <dbReference type="ARBA" id="ARBA00022840"/>
    </source>
</evidence>
<comment type="function">
    <text evidence="14 19">Bifunctional enzyme that catalyzes the epimerization of the S- and R-forms of NAD(P)HX and the dehydration of the S-form of NAD(P)HX at the expense of ADP, which is converted to AMP. This allows the repair of both epimers of NAD(P)HX, a damaged form of NAD(P)H that is a result of enzymatic or heat-dependent hydration.</text>
</comment>
<dbReference type="GO" id="GO:0046872">
    <property type="term" value="F:metal ion binding"/>
    <property type="evidence" value="ECO:0007669"/>
    <property type="project" value="UniProtKB-UniRule"/>
</dbReference>
<dbReference type="Gene3D" id="3.40.50.10260">
    <property type="entry name" value="YjeF N-terminal domain"/>
    <property type="match status" value="1"/>
</dbReference>
<comment type="function">
    <text evidence="18">Catalyzes the epimerization of the S- and R-forms of NAD(P)HX, a damaged form of NAD(P)H that is a result of enzymatic or heat-dependent hydration. This is a prerequisite for the S-specific NAD(P)H-hydrate dehydratase to allow the repair of both epimers of NAD(P)HX.</text>
</comment>
<reference evidence="23" key="1">
    <citation type="submission" date="2019-01" db="EMBL/GenBank/DDBJ databases">
        <title>Genomic analysis of Salicibibacter sp. NKC3-5.</title>
        <authorList>
            <person name="Oh Y.J."/>
        </authorList>
    </citation>
    <scope>NUCLEOTIDE SEQUENCE [LARGE SCALE GENOMIC DNA]</scope>
    <source>
        <strain evidence="23">NKC3-5</strain>
    </source>
</reference>
<comment type="similarity">
    <text evidence="4 19">In the C-terminal section; belongs to the NnrD/CARKD family.</text>
</comment>
<evidence type="ECO:0000256" key="12">
    <source>
        <dbReference type="ARBA" id="ARBA00023239"/>
    </source>
</evidence>
<evidence type="ECO:0000256" key="1">
    <source>
        <dbReference type="ARBA" id="ARBA00000013"/>
    </source>
</evidence>
<dbReference type="InterPro" id="IPR029056">
    <property type="entry name" value="Ribokinase-like"/>
</dbReference>
<evidence type="ECO:0000313" key="23">
    <source>
        <dbReference type="Proteomes" id="UP000319756"/>
    </source>
</evidence>
<comment type="cofactor">
    <cofactor evidence="17">
        <name>Mg(2+)</name>
        <dbReference type="ChEBI" id="CHEBI:18420"/>
    </cofactor>
</comment>
<evidence type="ECO:0000256" key="11">
    <source>
        <dbReference type="ARBA" id="ARBA00023235"/>
    </source>
</evidence>
<dbReference type="HAMAP" id="MF_01966">
    <property type="entry name" value="NADHX_epimerase"/>
    <property type="match status" value="1"/>
</dbReference>
<feature type="binding site" evidence="17">
    <location>
        <begin position="404"/>
        <end position="408"/>
    </location>
    <ligand>
        <name>AMP</name>
        <dbReference type="ChEBI" id="CHEBI:456215"/>
    </ligand>
</feature>
<feature type="binding site" evidence="18">
    <location>
        <position position="154"/>
    </location>
    <ligand>
        <name>(6S)-NADPHX</name>
        <dbReference type="ChEBI" id="CHEBI:64076"/>
    </ligand>
</feature>
<feature type="binding site" evidence="18">
    <location>
        <position position="58"/>
    </location>
    <ligand>
        <name>K(+)</name>
        <dbReference type="ChEBI" id="CHEBI:29103"/>
    </ligand>
</feature>
<evidence type="ECO:0000259" key="20">
    <source>
        <dbReference type="PROSITE" id="PS51383"/>
    </source>
</evidence>
<keyword evidence="8 17" id="KW-0521">NADP</keyword>
<feature type="binding site" evidence="17">
    <location>
        <position position="257"/>
    </location>
    <ligand>
        <name>(6S)-NADPHX</name>
        <dbReference type="ChEBI" id="CHEBI:64076"/>
    </ligand>
</feature>
<dbReference type="Proteomes" id="UP000319756">
    <property type="component" value="Chromosome"/>
</dbReference>
<comment type="catalytic activity">
    <reaction evidence="16 17 19">
        <text>(6S)-NADPHX + ADP = AMP + phosphate + NADPH + H(+)</text>
        <dbReference type="Rhea" id="RHEA:32235"/>
        <dbReference type="ChEBI" id="CHEBI:15378"/>
        <dbReference type="ChEBI" id="CHEBI:43474"/>
        <dbReference type="ChEBI" id="CHEBI:57783"/>
        <dbReference type="ChEBI" id="CHEBI:64076"/>
        <dbReference type="ChEBI" id="CHEBI:456215"/>
        <dbReference type="ChEBI" id="CHEBI:456216"/>
        <dbReference type="EC" id="4.2.1.136"/>
    </reaction>
</comment>
<evidence type="ECO:0000256" key="16">
    <source>
        <dbReference type="ARBA" id="ARBA00049209"/>
    </source>
</evidence>
<feature type="binding site" evidence="17">
    <location>
        <position position="433"/>
    </location>
    <ligand>
        <name>AMP</name>
        <dbReference type="ChEBI" id="CHEBI:456215"/>
    </ligand>
</feature>
<dbReference type="PROSITE" id="PS51385">
    <property type="entry name" value="YJEF_N"/>
    <property type="match status" value="1"/>
</dbReference>
<feature type="binding site" evidence="17">
    <location>
        <position position="367"/>
    </location>
    <ligand>
        <name>(6S)-NADPHX</name>
        <dbReference type="ChEBI" id="CHEBI:64076"/>
    </ligand>
</feature>
<evidence type="ECO:0000256" key="3">
    <source>
        <dbReference type="ARBA" id="ARBA00006001"/>
    </source>
</evidence>
<comment type="similarity">
    <text evidence="17">Belongs to the NnrD/CARKD family.</text>
</comment>
<dbReference type="PANTHER" id="PTHR12592">
    <property type="entry name" value="ATP-DEPENDENT (S)-NAD(P)H-HYDRATE DEHYDRATASE FAMILY MEMBER"/>
    <property type="match status" value="1"/>
</dbReference>
<evidence type="ECO:0000256" key="18">
    <source>
        <dbReference type="HAMAP-Rule" id="MF_01966"/>
    </source>
</evidence>
<feature type="binding site" evidence="18">
    <location>
        <position position="121"/>
    </location>
    <ligand>
        <name>K(+)</name>
        <dbReference type="ChEBI" id="CHEBI:29103"/>
    </ligand>
</feature>
<dbReference type="Pfam" id="PF01256">
    <property type="entry name" value="Carb_kinase"/>
    <property type="match status" value="1"/>
</dbReference>
<dbReference type="GO" id="GO:0005524">
    <property type="term" value="F:ATP binding"/>
    <property type="evidence" value="ECO:0007669"/>
    <property type="project" value="UniProtKB-UniRule"/>
</dbReference>
<dbReference type="NCBIfam" id="TIGR00197">
    <property type="entry name" value="yjeF_nterm"/>
    <property type="match status" value="1"/>
</dbReference>
<dbReference type="GO" id="GO:0046496">
    <property type="term" value="P:nicotinamide nucleotide metabolic process"/>
    <property type="evidence" value="ECO:0007669"/>
    <property type="project" value="UniProtKB-UniRule"/>
</dbReference>
<evidence type="ECO:0000313" key="22">
    <source>
        <dbReference type="EMBL" id="QDI92127.1"/>
    </source>
</evidence>
<dbReference type="GO" id="GO:0110051">
    <property type="term" value="P:metabolite repair"/>
    <property type="evidence" value="ECO:0007669"/>
    <property type="project" value="TreeGrafter"/>
</dbReference>
<evidence type="ECO:0000256" key="14">
    <source>
        <dbReference type="ARBA" id="ARBA00025153"/>
    </source>
</evidence>
<dbReference type="PROSITE" id="PS51383">
    <property type="entry name" value="YJEF_C_3"/>
    <property type="match status" value="1"/>
</dbReference>
<evidence type="ECO:0000256" key="6">
    <source>
        <dbReference type="ARBA" id="ARBA00022741"/>
    </source>
</evidence>
<accession>A0A514LJU5</accession>
<comment type="function">
    <text evidence="17">Catalyzes the dehydration of the S-form of NAD(P)HX at the expense of ADP, which is converted to AMP. Together with NAD(P)HX epimerase, which catalyzes the epimerization of the S- and R-forms, the enzyme allows the repair of both epimers of NAD(P)HX, a damaged form of NAD(P)H that is a result of enzymatic or heat-dependent hydration.</text>
</comment>
<keyword evidence="5 18" id="KW-0479">Metal-binding</keyword>
<feature type="binding site" evidence="18">
    <location>
        <begin position="57"/>
        <end position="61"/>
    </location>
    <ligand>
        <name>(6S)-NADPHX</name>
        <dbReference type="ChEBI" id="CHEBI:64076"/>
    </ligand>
</feature>
<keyword evidence="7 17" id="KW-0067">ATP-binding</keyword>
<dbReference type="Pfam" id="PF03853">
    <property type="entry name" value="YjeF_N"/>
    <property type="match status" value="1"/>
</dbReference>
<evidence type="ECO:0000256" key="4">
    <source>
        <dbReference type="ARBA" id="ARBA00009524"/>
    </source>
</evidence>
<comment type="catalytic activity">
    <reaction evidence="15 17 19">
        <text>(6S)-NADHX + ADP = AMP + phosphate + NADH + H(+)</text>
        <dbReference type="Rhea" id="RHEA:32223"/>
        <dbReference type="ChEBI" id="CHEBI:15378"/>
        <dbReference type="ChEBI" id="CHEBI:43474"/>
        <dbReference type="ChEBI" id="CHEBI:57945"/>
        <dbReference type="ChEBI" id="CHEBI:64074"/>
        <dbReference type="ChEBI" id="CHEBI:456215"/>
        <dbReference type="ChEBI" id="CHEBI:456216"/>
        <dbReference type="EC" id="4.2.1.136"/>
    </reaction>
</comment>
<dbReference type="EC" id="5.1.99.6" evidence="19"/>
<comment type="subunit">
    <text evidence="17">Homotetramer.</text>
</comment>
<comment type="catalytic activity">
    <reaction evidence="1 18 19">
        <text>(6R)-NADHX = (6S)-NADHX</text>
        <dbReference type="Rhea" id="RHEA:32215"/>
        <dbReference type="ChEBI" id="CHEBI:64074"/>
        <dbReference type="ChEBI" id="CHEBI:64075"/>
        <dbReference type="EC" id="5.1.99.6"/>
    </reaction>
</comment>